<feature type="domain" description="ANTAR" evidence="1">
    <location>
        <begin position="117"/>
        <end position="178"/>
    </location>
</feature>
<dbReference type="Proteomes" id="UP000719942">
    <property type="component" value="Unassembled WGS sequence"/>
</dbReference>
<organism evidence="2 3">
    <name type="scientific">Caproiciproducens faecalis</name>
    <dbReference type="NCBI Taxonomy" id="2820301"/>
    <lineage>
        <taxon>Bacteria</taxon>
        <taxon>Bacillati</taxon>
        <taxon>Bacillota</taxon>
        <taxon>Clostridia</taxon>
        <taxon>Eubacteriales</taxon>
        <taxon>Acutalibacteraceae</taxon>
        <taxon>Caproiciproducens</taxon>
    </lineage>
</organism>
<evidence type="ECO:0000313" key="3">
    <source>
        <dbReference type="Proteomes" id="UP000719942"/>
    </source>
</evidence>
<dbReference type="InterPro" id="IPR011006">
    <property type="entry name" value="CheY-like_superfamily"/>
</dbReference>
<dbReference type="Gene3D" id="1.10.10.10">
    <property type="entry name" value="Winged helix-like DNA-binding domain superfamily/Winged helix DNA-binding domain"/>
    <property type="match status" value="1"/>
</dbReference>
<protein>
    <submittedName>
        <fullName evidence="2">ANTAR domain-containing protein</fullName>
    </submittedName>
</protein>
<name>A0ABS7DQC7_9FIRM</name>
<reference evidence="2 3" key="1">
    <citation type="submission" date="2021-03" db="EMBL/GenBank/DDBJ databases">
        <title>Caproiciproducens sp. nov. isolated from feces of cow.</title>
        <authorList>
            <person name="Choi J.-Y."/>
        </authorList>
    </citation>
    <scope>NUCLEOTIDE SEQUENCE [LARGE SCALE GENOMIC DNA]</scope>
    <source>
        <strain evidence="2 3">AGMB10547</strain>
    </source>
</reference>
<dbReference type="SMART" id="SM01012">
    <property type="entry name" value="ANTAR"/>
    <property type="match status" value="1"/>
</dbReference>
<dbReference type="EMBL" id="JAGFNZ010000004">
    <property type="protein sequence ID" value="MBW7573495.1"/>
    <property type="molecule type" value="Genomic_DNA"/>
</dbReference>
<dbReference type="InterPro" id="IPR005561">
    <property type="entry name" value="ANTAR"/>
</dbReference>
<gene>
    <name evidence="2" type="ORF">J5W02_11805</name>
</gene>
<dbReference type="InterPro" id="IPR036388">
    <property type="entry name" value="WH-like_DNA-bd_sf"/>
</dbReference>
<dbReference type="PROSITE" id="PS50921">
    <property type="entry name" value="ANTAR"/>
    <property type="match status" value="1"/>
</dbReference>
<accession>A0ABS7DQC7</accession>
<proteinExistence type="predicted"/>
<keyword evidence="3" id="KW-1185">Reference proteome</keyword>
<sequence>MSSILVANSNADYAKKIAAVLRTGGLNVSGVCTTGSQVIDFANRHYHGGVVVCSVKLMDMPALNLPGMVGSNYDFLFIVKSQQMDISESLSCASLIMPINRMDLISSVNMLLNISDYSSLTIKKKIAGGNFDEKQVIEQAKNILIERNNFTEPQAHRFIQKKSMDACKKMIETAMIILNL</sequence>
<dbReference type="Pfam" id="PF03861">
    <property type="entry name" value="ANTAR"/>
    <property type="match status" value="1"/>
</dbReference>
<evidence type="ECO:0000259" key="1">
    <source>
        <dbReference type="PROSITE" id="PS50921"/>
    </source>
</evidence>
<dbReference type="SUPFAM" id="SSF52172">
    <property type="entry name" value="CheY-like"/>
    <property type="match status" value="1"/>
</dbReference>
<evidence type="ECO:0000313" key="2">
    <source>
        <dbReference type="EMBL" id="MBW7573495.1"/>
    </source>
</evidence>
<comment type="caution">
    <text evidence="2">The sequence shown here is derived from an EMBL/GenBank/DDBJ whole genome shotgun (WGS) entry which is preliminary data.</text>
</comment>
<dbReference type="RefSeq" id="WP_219965886.1">
    <property type="nucleotide sequence ID" value="NZ_JAGFNZ010000004.1"/>
</dbReference>